<proteinExistence type="predicted"/>
<dbReference type="Gene3D" id="2.40.128.140">
    <property type="entry name" value="Outer membrane protein"/>
    <property type="match status" value="1"/>
</dbReference>
<keyword evidence="1" id="KW-0732">Signal</keyword>
<sequence length="324" mass="35794">MTRYFRGLFLALLLVAAAPAWAQRPDSTHTSPDRLLFYTFANDAFFRTDYYFTQGMTLALVLPALRHSPANFLLRPVPLGSTLHHGIRLHYDGFTPLRIQDDFIRVGDRPYASYWYASFFRVASQPSRRYRLTSGLNLGFMGPAAGAKGFQTTLHEWLDSPTPRGWDYQIRNDLVLGYEARLETQLLAVGRGAELIGDVNASLSTLYTYAGAGARLRAGLLQPYVSNLGVSRQPDQRRVQLYAEGQLEGRIIGFNATLQGGLLRSDNPYTLPASAVRRAVAKGTGTVGLGYAGLRLTASAVWISPEFSGARSHQWVQLGLGVAF</sequence>
<evidence type="ECO:0000313" key="3">
    <source>
        <dbReference type="Proteomes" id="UP000183947"/>
    </source>
</evidence>
<name>A0A1M6PWM5_9BACT</name>
<reference evidence="3" key="1">
    <citation type="submission" date="2016-11" db="EMBL/GenBank/DDBJ databases">
        <authorList>
            <person name="Varghese N."/>
            <person name="Submissions S."/>
        </authorList>
    </citation>
    <scope>NUCLEOTIDE SEQUENCE [LARGE SCALE GENOMIC DNA]</scope>
    <source>
        <strain evidence="3">DSM 18569</strain>
    </source>
</reference>
<evidence type="ECO:0000313" key="2">
    <source>
        <dbReference type="EMBL" id="SHK12321.1"/>
    </source>
</evidence>
<feature type="signal peptide" evidence="1">
    <location>
        <begin position="1"/>
        <end position="22"/>
    </location>
</feature>
<dbReference type="AlphaFoldDB" id="A0A1M6PWM5"/>
<evidence type="ECO:0008006" key="4">
    <source>
        <dbReference type="Google" id="ProtNLM"/>
    </source>
</evidence>
<dbReference type="InterPro" id="IPR037107">
    <property type="entry name" value="Put_OMP_sf"/>
</dbReference>
<accession>A0A1M6PWM5</accession>
<organism evidence="2 3">
    <name type="scientific">Hymenobacter psychrotolerans DSM 18569</name>
    <dbReference type="NCBI Taxonomy" id="1121959"/>
    <lineage>
        <taxon>Bacteria</taxon>
        <taxon>Pseudomonadati</taxon>
        <taxon>Bacteroidota</taxon>
        <taxon>Cytophagia</taxon>
        <taxon>Cytophagales</taxon>
        <taxon>Hymenobacteraceae</taxon>
        <taxon>Hymenobacter</taxon>
    </lineage>
</organism>
<feature type="chain" id="PRO_5012409747" description="Lipid A deacylase LpxR family protein" evidence="1">
    <location>
        <begin position="23"/>
        <end position="324"/>
    </location>
</feature>
<dbReference type="InterPro" id="IPR018707">
    <property type="entry name" value="LpxR"/>
</dbReference>
<dbReference type="EMBL" id="FRAS01000001">
    <property type="protein sequence ID" value="SHK12321.1"/>
    <property type="molecule type" value="Genomic_DNA"/>
</dbReference>
<dbReference type="Pfam" id="PF09982">
    <property type="entry name" value="LpxR"/>
    <property type="match status" value="1"/>
</dbReference>
<evidence type="ECO:0000256" key="1">
    <source>
        <dbReference type="SAM" id="SignalP"/>
    </source>
</evidence>
<keyword evidence="3" id="KW-1185">Reference proteome</keyword>
<dbReference type="RefSeq" id="WP_073280980.1">
    <property type="nucleotide sequence ID" value="NZ_FRAS01000001.1"/>
</dbReference>
<dbReference type="OrthoDB" id="622552at2"/>
<gene>
    <name evidence="2" type="ORF">SAMN02746009_00370</name>
</gene>
<protein>
    <recommendedName>
        <fullName evidence="4">Lipid A deacylase LpxR family protein</fullName>
    </recommendedName>
</protein>
<dbReference type="Proteomes" id="UP000183947">
    <property type="component" value="Unassembled WGS sequence"/>
</dbReference>
<dbReference type="STRING" id="1121959.SAMN02746009_00370"/>